<evidence type="ECO:0000313" key="3">
    <source>
        <dbReference type="EMBL" id="EGT48814.1"/>
    </source>
</evidence>
<sequence length="154" mass="17724">MKLWNEFCSRDEIEQRRILNGTSKLTKTPDTPTTSTGATGATTAKSPSEKSLAKKVQKRSSPYAASACFDRIDLKCRIMLCSKKVNWTYRKIFEKMQDTCEKKTDVIGKIRISFAKADQLHPKRREFAFFLFEKGARSRFKKRYVISVGMVITH</sequence>
<dbReference type="OrthoDB" id="75169at2759"/>
<dbReference type="InterPro" id="IPR025952">
    <property type="entry name" value="R3H-assoc_dom"/>
</dbReference>
<dbReference type="EMBL" id="GL380163">
    <property type="protein sequence ID" value="EGT48814.1"/>
    <property type="molecule type" value="Genomic_DNA"/>
</dbReference>
<dbReference type="AlphaFoldDB" id="G0PA10"/>
<organism evidence="4">
    <name type="scientific">Caenorhabditis brenneri</name>
    <name type="common">Nematode worm</name>
    <dbReference type="NCBI Taxonomy" id="135651"/>
    <lineage>
        <taxon>Eukaryota</taxon>
        <taxon>Metazoa</taxon>
        <taxon>Ecdysozoa</taxon>
        <taxon>Nematoda</taxon>
        <taxon>Chromadorea</taxon>
        <taxon>Rhabditida</taxon>
        <taxon>Rhabditina</taxon>
        <taxon>Rhabditomorpha</taxon>
        <taxon>Rhabditoidea</taxon>
        <taxon>Rhabditidae</taxon>
        <taxon>Peloderinae</taxon>
        <taxon>Caenorhabditis</taxon>
    </lineage>
</organism>
<gene>
    <name evidence="3" type="ORF">CAEBREN_16047</name>
</gene>
<reference evidence="4" key="1">
    <citation type="submission" date="2011-07" db="EMBL/GenBank/DDBJ databases">
        <authorList>
            <consortium name="Caenorhabditis brenneri Sequencing and Analysis Consortium"/>
            <person name="Wilson R.K."/>
        </authorList>
    </citation>
    <scope>NUCLEOTIDE SEQUENCE [LARGE SCALE GENOMIC DNA]</scope>
    <source>
        <strain evidence="4">PB2801</strain>
    </source>
</reference>
<proteinExistence type="predicted"/>
<protein>
    <recommendedName>
        <fullName evidence="2">R3H-associated N-terminal domain-containing protein</fullName>
    </recommendedName>
</protein>
<evidence type="ECO:0000256" key="1">
    <source>
        <dbReference type="SAM" id="MobiDB-lite"/>
    </source>
</evidence>
<feature type="region of interest" description="Disordered" evidence="1">
    <location>
        <begin position="19"/>
        <end position="57"/>
    </location>
</feature>
<feature type="domain" description="R3H-associated N-terminal" evidence="2">
    <location>
        <begin position="1"/>
        <end position="77"/>
    </location>
</feature>
<dbReference type="Proteomes" id="UP000008068">
    <property type="component" value="Unassembled WGS sequence"/>
</dbReference>
<evidence type="ECO:0000313" key="4">
    <source>
        <dbReference type="Proteomes" id="UP000008068"/>
    </source>
</evidence>
<accession>G0PA10</accession>
<dbReference type="Pfam" id="PF13902">
    <property type="entry name" value="R3H-assoc"/>
    <property type="match status" value="1"/>
</dbReference>
<name>G0PA10_CAEBE</name>
<dbReference type="STRING" id="135651.G0PA10"/>
<keyword evidence="4" id="KW-1185">Reference proteome</keyword>
<evidence type="ECO:0000259" key="2">
    <source>
        <dbReference type="Pfam" id="PF13902"/>
    </source>
</evidence>
<dbReference type="HOGENOM" id="CLU_1705800_0_0_1"/>
<feature type="compositionally biased region" description="Low complexity" evidence="1">
    <location>
        <begin position="22"/>
        <end position="46"/>
    </location>
</feature>
<dbReference type="InParanoid" id="G0PA10"/>